<accession>A0A2N0VLF2</accession>
<evidence type="ECO:0000256" key="3">
    <source>
        <dbReference type="ARBA" id="ARBA00022448"/>
    </source>
</evidence>
<keyword evidence="8" id="KW-1133">Transmembrane helix</keyword>
<evidence type="ECO:0000256" key="4">
    <source>
        <dbReference type="ARBA" id="ARBA00022475"/>
    </source>
</evidence>
<comment type="subcellular location">
    <subcellularLocation>
        <location evidence="1">Cell inner membrane</location>
        <topology evidence="1">Single-pass membrane protein</topology>
        <orientation evidence="1">Periplasmic side</orientation>
    </subcellularLocation>
</comment>
<name>A0A2N0VLF2_9BACT</name>
<dbReference type="GO" id="GO:0055085">
    <property type="term" value="P:transmembrane transport"/>
    <property type="evidence" value="ECO:0007669"/>
    <property type="project" value="InterPro"/>
</dbReference>
<keyword evidence="6" id="KW-0812">Transmembrane</keyword>
<dbReference type="GO" id="GO:0015031">
    <property type="term" value="P:protein transport"/>
    <property type="evidence" value="ECO:0007669"/>
    <property type="project" value="UniProtKB-KW"/>
</dbReference>
<evidence type="ECO:0000259" key="10">
    <source>
        <dbReference type="Pfam" id="PF03544"/>
    </source>
</evidence>
<dbReference type="GO" id="GO:0031992">
    <property type="term" value="F:energy transducer activity"/>
    <property type="evidence" value="ECO:0007669"/>
    <property type="project" value="TreeGrafter"/>
</dbReference>
<evidence type="ECO:0000256" key="9">
    <source>
        <dbReference type="ARBA" id="ARBA00023136"/>
    </source>
</evidence>
<dbReference type="OrthoDB" id="649093at2"/>
<dbReference type="InterPro" id="IPR037682">
    <property type="entry name" value="TonB_C"/>
</dbReference>
<dbReference type="Proteomes" id="UP000233398">
    <property type="component" value="Unassembled WGS sequence"/>
</dbReference>
<evidence type="ECO:0000313" key="12">
    <source>
        <dbReference type="Proteomes" id="UP000233398"/>
    </source>
</evidence>
<dbReference type="NCBIfam" id="TIGR01352">
    <property type="entry name" value="tonB_Cterm"/>
    <property type="match status" value="1"/>
</dbReference>
<keyword evidence="12" id="KW-1185">Reference proteome</keyword>
<dbReference type="SUPFAM" id="SSF74653">
    <property type="entry name" value="TolA/TonB C-terminal domain"/>
    <property type="match status" value="1"/>
</dbReference>
<evidence type="ECO:0000256" key="8">
    <source>
        <dbReference type="ARBA" id="ARBA00022989"/>
    </source>
</evidence>
<keyword evidence="7" id="KW-0653">Protein transport</keyword>
<protein>
    <recommendedName>
        <fullName evidence="10">TonB C-terminal domain-containing protein</fullName>
    </recommendedName>
</protein>
<evidence type="ECO:0000256" key="5">
    <source>
        <dbReference type="ARBA" id="ARBA00022519"/>
    </source>
</evidence>
<evidence type="ECO:0000256" key="1">
    <source>
        <dbReference type="ARBA" id="ARBA00004383"/>
    </source>
</evidence>
<keyword evidence="4" id="KW-1003">Cell membrane</keyword>
<dbReference type="EMBL" id="PISP01000001">
    <property type="protein sequence ID" value="PKD45035.1"/>
    <property type="molecule type" value="Genomic_DNA"/>
</dbReference>
<reference evidence="11 12" key="1">
    <citation type="submission" date="2017-11" db="EMBL/GenBank/DDBJ databases">
        <title>Rhodohalobacter 15182 sp. nov., isolated from a salt lake.</title>
        <authorList>
            <person name="Han S."/>
        </authorList>
    </citation>
    <scope>NUCLEOTIDE SEQUENCE [LARGE SCALE GENOMIC DNA]</scope>
    <source>
        <strain evidence="11 12">15182</strain>
    </source>
</reference>
<dbReference type="PANTHER" id="PTHR33446:SF2">
    <property type="entry name" value="PROTEIN TONB"/>
    <property type="match status" value="1"/>
</dbReference>
<dbReference type="AlphaFoldDB" id="A0A2N0VLF2"/>
<sequence>MIRYLNPFLFIYCLLITGCGSSSNVQENNLNSLNLEVNLADENSSYHTITLSGFNQEIQNQYDVTVQKLEALSPEDVKKIDQSADQIAATIKDDPISYNRVLWALGSEHFKEHSTDYESPEPTASDWDEMPELNGGMNALMSEVRYPEELNGLGGQVMVEFIVTRFGDVKDPFVTRSLHSAADHEAIRAIKKMKFKPGIIDGVPVQVKFTAPVFFRNR</sequence>
<keyword evidence="9" id="KW-0472">Membrane</keyword>
<dbReference type="Gene3D" id="3.30.1150.10">
    <property type="match status" value="1"/>
</dbReference>
<dbReference type="GO" id="GO:0098797">
    <property type="term" value="C:plasma membrane protein complex"/>
    <property type="evidence" value="ECO:0007669"/>
    <property type="project" value="TreeGrafter"/>
</dbReference>
<evidence type="ECO:0000256" key="2">
    <source>
        <dbReference type="ARBA" id="ARBA00006555"/>
    </source>
</evidence>
<evidence type="ECO:0000313" key="11">
    <source>
        <dbReference type="EMBL" id="PKD45035.1"/>
    </source>
</evidence>
<comment type="similarity">
    <text evidence="2">Belongs to the TonB family.</text>
</comment>
<dbReference type="PANTHER" id="PTHR33446">
    <property type="entry name" value="PROTEIN TONB-RELATED"/>
    <property type="match status" value="1"/>
</dbReference>
<evidence type="ECO:0000256" key="7">
    <source>
        <dbReference type="ARBA" id="ARBA00022927"/>
    </source>
</evidence>
<evidence type="ECO:0000256" key="6">
    <source>
        <dbReference type="ARBA" id="ARBA00022692"/>
    </source>
</evidence>
<keyword evidence="3" id="KW-0813">Transport</keyword>
<keyword evidence="5" id="KW-0997">Cell inner membrane</keyword>
<dbReference type="RefSeq" id="WP_101072416.1">
    <property type="nucleotide sequence ID" value="NZ_PISP01000001.1"/>
</dbReference>
<dbReference type="InterPro" id="IPR006260">
    <property type="entry name" value="TonB/TolA_C"/>
</dbReference>
<organism evidence="11 12">
    <name type="scientific">Rhodohalobacter barkolensis</name>
    <dbReference type="NCBI Taxonomy" id="2053187"/>
    <lineage>
        <taxon>Bacteria</taxon>
        <taxon>Pseudomonadati</taxon>
        <taxon>Balneolota</taxon>
        <taxon>Balneolia</taxon>
        <taxon>Balneolales</taxon>
        <taxon>Balneolaceae</taxon>
        <taxon>Rhodohalobacter</taxon>
    </lineage>
</organism>
<proteinExistence type="inferred from homology"/>
<comment type="caution">
    <text evidence="11">The sequence shown here is derived from an EMBL/GenBank/DDBJ whole genome shotgun (WGS) entry which is preliminary data.</text>
</comment>
<dbReference type="PROSITE" id="PS51257">
    <property type="entry name" value="PROKAR_LIPOPROTEIN"/>
    <property type="match status" value="1"/>
</dbReference>
<gene>
    <name evidence="11" type="ORF">CWD77_06150</name>
</gene>
<dbReference type="Pfam" id="PF03544">
    <property type="entry name" value="TonB_C"/>
    <property type="match status" value="1"/>
</dbReference>
<dbReference type="InterPro" id="IPR051045">
    <property type="entry name" value="TonB-dependent_transducer"/>
</dbReference>
<feature type="domain" description="TonB C-terminal" evidence="10">
    <location>
        <begin position="144"/>
        <end position="216"/>
    </location>
</feature>